<evidence type="ECO:0000256" key="1">
    <source>
        <dbReference type="SAM" id="Phobius"/>
    </source>
</evidence>
<keyword evidence="1" id="KW-1133">Transmembrane helix</keyword>
<organism evidence="2 3">
    <name type="scientific">Thermomonas beijingensis</name>
    <dbReference type="NCBI Taxonomy" id="2872701"/>
    <lineage>
        <taxon>Bacteria</taxon>
        <taxon>Pseudomonadati</taxon>
        <taxon>Pseudomonadota</taxon>
        <taxon>Gammaproteobacteria</taxon>
        <taxon>Lysobacterales</taxon>
        <taxon>Lysobacteraceae</taxon>
        <taxon>Thermomonas</taxon>
    </lineage>
</organism>
<dbReference type="RefSeq" id="WP_223626005.1">
    <property type="nucleotide sequence ID" value="NZ_JAIQDJ010000001.1"/>
</dbReference>
<reference evidence="2" key="1">
    <citation type="submission" date="2021-09" db="EMBL/GenBank/DDBJ databases">
        <authorList>
            <person name="Wu T."/>
            <person name="Guo S.Z."/>
        </authorList>
    </citation>
    <scope>NUCLEOTIDE SEQUENCE</scope>
    <source>
        <strain evidence="2">RSS-23</strain>
    </source>
</reference>
<dbReference type="Proteomes" id="UP001430290">
    <property type="component" value="Unassembled WGS sequence"/>
</dbReference>
<feature type="transmembrane region" description="Helical" evidence="1">
    <location>
        <begin position="296"/>
        <end position="312"/>
    </location>
</feature>
<evidence type="ECO:0008006" key="4">
    <source>
        <dbReference type="Google" id="ProtNLM"/>
    </source>
</evidence>
<feature type="transmembrane region" description="Helical" evidence="1">
    <location>
        <begin position="205"/>
        <end position="222"/>
    </location>
</feature>
<evidence type="ECO:0000313" key="3">
    <source>
        <dbReference type="Proteomes" id="UP001430290"/>
    </source>
</evidence>
<comment type="caution">
    <text evidence="2">The sequence shown here is derived from an EMBL/GenBank/DDBJ whole genome shotgun (WGS) entry which is preliminary data.</text>
</comment>
<protein>
    <recommendedName>
        <fullName evidence="4">Glycosyltransferase RgtA/B/C/D-like domain-containing protein</fullName>
    </recommendedName>
</protein>
<dbReference type="EMBL" id="JAIQDJ010000001">
    <property type="protein sequence ID" value="MBZ4184992.1"/>
    <property type="molecule type" value="Genomic_DNA"/>
</dbReference>
<sequence length="444" mass="48408">MNPLSPSHQTLSNKGIAACVLLAALLLQLPLILNPGYFSHDELQWAALANASTPSPWLETSAFQYRPLTFSLWMALSRALFDTPMLFHAVLVLWGALNAVALHWIGRSFGMSRWPAVFGALGFVLTPYAAYTHGWVGCMADLIWLSCALGIALLVQRARAQWMAAISSATLTTLALLGKEAAFAIPPLLALAWWLDDDAARKSRWWTSMLATGAVCAVYLGLRLDVLLHAPREGSQYTLSVLNLPQRWFEYQIFAPIPPLLEISTTLRRSGPVLLAGLLWSGMLIALWRASPKLCTLFLLGGIAALLPVLPLGSSWNHYGYGFAAITAMIIAGAWPQASHLGRGVILVFAALTALHGGTVMWRIQHVGRIQAVFSPALAHALRTHPTGITLQLAPDAKDWIFVRLTHSIPSYQGVAIGNRVRIVNANAPADYRIHADGTLQELR</sequence>
<feature type="transmembrane region" description="Helical" evidence="1">
    <location>
        <begin position="273"/>
        <end position="290"/>
    </location>
</feature>
<gene>
    <name evidence="2" type="ORF">K7B09_01465</name>
</gene>
<proteinExistence type="predicted"/>
<keyword evidence="1" id="KW-0812">Transmembrane</keyword>
<feature type="transmembrane region" description="Helical" evidence="1">
    <location>
        <begin position="85"/>
        <end position="105"/>
    </location>
</feature>
<evidence type="ECO:0000313" key="2">
    <source>
        <dbReference type="EMBL" id="MBZ4184992.1"/>
    </source>
</evidence>
<feature type="transmembrane region" description="Helical" evidence="1">
    <location>
        <begin position="319"/>
        <end position="338"/>
    </location>
</feature>
<name>A0ABS7TAW8_9GAMM</name>
<feature type="transmembrane region" description="Helical" evidence="1">
    <location>
        <begin position="344"/>
        <end position="362"/>
    </location>
</feature>
<keyword evidence="1" id="KW-0472">Membrane</keyword>
<accession>A0ABS7TAW8</accession>
<keyword evidence="3" id="KW-1185">Reference proteome</keyword>
<feature type="transmembrane region" description="Helical" evidence="1">
    <location>
        <begin position="134"/>
        <end position="155"/>
    </location>
</feature>